<evidence type="ECO:0000313" key="4">
    <source>
        <dbReference type="Proteomes" id="UP001078443"/>
    </source>
</evidence>
<dbReference type="Pfam" id="PF13181">
    <property type="entry name" value="TPR_8"/>
    <property type="match status" value="3"/>
</dbReference>
<dbReference type="InterPro" id="IPR001173">
    <property type="entry name" value="Glyco_trans_2-like"/>
</dbReference>
<organism evidence="3 4">
    <name type="scientific">Clostridium aestuarii</name>
    <dbReference type="NCBI Taxonomy" id="338193"/>
    <lineage>
        <taxon>Bacteria</taxon>
        <taxon>Bacillati</taxon>
        <taxon>Bacillota</taxon>
        <taxon>Clostridia</taxon>
        <taxon>Eubacteriales</taxon>
        <taxon>Clostridiaceae</taxon>
        <taxon>Clostridium</taxon>
    </lineage>
</organism>
<accession>A0ABT4CXE8</accession>
<gene>
    <name evidence="3" type="ORF">OW763_04835</name>
</gene>
<feature type="domain" description="Glycosyltransferase 2-like" evidence="2">
    <location>
        <begin position="3"/>
        <end position="122"/>
    </location>
</feature>
<dbReference type="CDD" id="cd02511">
    <property type="entry name" value="Beta4Glucosyltransferase"/>
    <property type="match status" value="1"/>
</dbReference>
<name>A0ABT4CXE8_9CLOT</name>
<dbReference type="GO" id="GO:0016757">
    <property type="term" value="F:glycosyltransferase activity"/>
    <property type="evidence" value="ECO:0007669"/>
    <property type="project" value="UniProtKB-KW"/>
</dbReference>
<keyword evidence="3" id="KW-0808">Transferase</keyword>
<dbReference type="RefSeq" id="WP_268039948.1">
    <property type="nucleotide sequence ID" value="NZ_JAPQER010000002.1"/>
</dbReference>
<keyword evidence="1" id="KW-0802">TPR repeat</keyword>
<keyword evidence="3" id="KW-0328">Glycosyltransferase</keyword>
<dbReference type="InterPro" id="IPR029044">
    <property type="entry name" value="Nucleotide-diphossugar_trans"/>
</dbReference>
<evidence type="ECO:0000259" key="2">
    <source>
        <dbReference type="Pfam" id="PF00535"/>
    </source>
</evidence>
<dbReference type="InterPro" id="IPR011990">
    <property type="entry name" value="TPR-like_helical_dom_sf"/>
</dbReference>
<dbReference type="PANTHER" id="PTHR43630:SF2">
    <property type="entry name" value="GLYCOSYLTRANSFERASE"/>
    <property type="match status" value="1"/>
</dbReference>
<dbReference type="SUPFAM" id="SSF48452">
    <property type="entry name" value="TPR-like"/>
    <property type="match status" value="1"/>
</dbReference>
<evidence type="ECO:0000313" key="3">
    <source>
        <dbReference type="EMBL" id="MCY6483673.1"/>
    </source>
</evidence>
<dbReference type="PANTHER" id="PTHR43630">
    <property type="entry name" value="POLY-BETA-1,6-N-ACETYL-D-GLUCOSAMINE SYNTHASE"/>
    <property type="match status" value="1"/>
</dbReference>
<dbReference type="Pfam" id="PF00535">
    <property type="entry name" value="Glycos_transf_2"/>
    <property type="match status" value="1"/>
</dbReference>
<dbReference type="EMBL" id="JAPQER010000002">
    <property type="protein sequence ID" value="MCY6483673.1"/>
    <property type="molecule type" value="Genomic_DNA"/>
</dbReference>
<dbReference type="InterPro" id="IPR019734">
    <property type="entry name" value="TPR_rpt"/>
</dbReference>
<dbReference type="Gene3D" id="3.90.550.10">
    <property type="entry name" value="Spore Coat Polysaccharide Biosynthesis Protein SpsA, Chain A"/>
    <property type="match status" value="1"/>
</dbReference>
<dbReference type="Proteomes" id="UP001078443">
    <property type="component" value="Unassembled WGS sequence"/>
</dbReference>
<dbReference type="SMART" id="SM00028">
    <property type="entry name" value="TPR"/>
    <property type="match status" value="3"/>
</dbReference>
<dbReference type="Gene3D" id="1.25.40.10">
    <property type="entry name" value="Tetratricopeptide repeat domain"/>
    <property type="match status" value="2"/>
</dbReference>
<keyword evidence="4" id="KW-1185">Reference proteome</keyword>
<feature type="repeat" description="TPR" evidence="1">
    <location>
        <begin position="194"/>
        <end position="227"/>
    </location>
</feature>
<comment type="caution">
    <text evidence="3">The sequence shown here is derived from an EMBL/GenBank/DDBJ whole genome shotgun (WGS) entry which is preliminary data.</text>
</comment>
<dbReference type="SUPFAM" id="SSF53448">
    <property type="entry name" value="Nucleotide-diphospho-sugar transferases"/>
    <property type="match status" value="1"/>
</dbReference>
<reference evidence="3" key="1">
    <citation type="submission" date="2022-12" db="EMBL/GenBank/DDBJ databases">
        <authorList>
            <person name="Wang J."/>
        </authorList>
    </citation>
    <scope>NUCLEOTIDE SEQUENCE</scope>
    <source>
        <strain evidence="3">HY-45-18</strain>
    </source>
</reference>
<dbReference type="EC" id="2.4.-.-" evidence="3"/>
<proteinExistence type="predicted"/>
<dbReference type="PROSITE" id="PS50005">
    <property type="entry name" value="TPR"/>
    <property type="match status" value="1"/>
</dbReference>
<protein>
    <submittedName>
        <fullName evidence="3">Glycosyltransferase</fullName>
        <ecNumber evidence="3">2.4.-.-</ecNumber>
    </submittedName>
</protein>
<sequence length="347" mass="40747">MLSLCMIVKNEEENLKECLEKLELYIDDIVIIDTGSTDKTKEIAAEFTDEIYDFKWCNDFAAARNFSLSKASNDWILVIDADEILTEFCLQRIIKFIENKNNQRTVGRIKIVNLFEEKIGIERVSRIFNRNYYHYEGIVHEQVTSLNSKNYKTADVDIIVEHMGYTQEMVHRKDKIKRNITLLNKILMDNPDDSYIYYQLGKAYYMEKDYTEACNNFIKALNLLSNYAYEYVEDLVESYGYALTNCGRFNDALVIQQYGIYYDTSPDYNFLMGLIYMNNAKFALAVESFIKCIGNNEGKIYGINSYLPNYNIGIIFECLGYREECLEYYRKCDDYQPAVKRIKTLLN</sequence>
<evidence type="ECO:0000256" key="1">
    <source>
        <dbReference type="PROSITE-ProRule" id="PRU00339"/>
    </source>
</evidence>